<organism evidence="1 2">
    <name type="scientific">Amycolatopsis mediterranei (strain U-32)</name>
    <dbReference type="NCBI Taxonomy" id="749927"/>
    <lineage>
        <taxon>Bacteria</taxon>
        <taxon>Bacillati</taxon>
        <taxon>Actinomycetota</taxon>
        <taxon>Actinomycetes</taxon>
        <taxon>Pseudonocardiales</taxon>
        <taxon>Pseudonocardiaceae</taxon>
        <taxon>Amycolatopsis</taxon>
    </lineage>
</organism>
<dbReference type="Proteomes" id="UP000000328">
    <property type="component" value="Chromosome"/>
</dbReference>
<dbReference type="SUPFAM" id="SSF52540">
    <property type="entry name" value="P-loop containing nucleoside triphosphate hydrolases"/>
    <property type="match status" value="1"/>
</dbReference>
<evidence type="ECO:0000313" key="2">
    <source>
        <dbReference type="Proteomes" id="UP000000328"/>
    </source>
</evidence>
<evidence type="ECO:0008006" key="3">
    <source>
        <dbReference type="Google" id="ProtNLM"/>
    </source>
</evidence>
<dbReference type="OrthoDB" id="5243870at2"/>
<dbReference type="GeneID" id="92874746"/>
<dbReference type="InterPro" id="IPR027417">
    <property type="entry name" value="P-loop_NTPase"/>
</dbReference>
<sequence>MIDVLISFISVNGSPGVSTAALALGWVWPRHAVVAECDPAGGRALSVFDPDGTHGKTGVFELMLQARTMPLHRAMSSQLRVLPDGTGRHHLLPGVGSPREACSLDWRRLTSLFLDLETVDVLADCGRFHSRATAAAVLSEADLVVAVVCNCRGSLQALAKAVDVIREEHGVFDHDGLVVLVADPDPRIYQRYPHGEIGKELGLHVVGALPWDPVTAAQFSDLHRPGRRFETSPLLTHARKTAGEVGRRAMERMSWLRKPHPVVNDHVR</sequence>
<reference evidence="1 2" key="1">
    <citation type="journal article" date="2010" name="Cell Res.">
        <title>Complete genome sequence of the rifamycin SV-producing Amycolatopsis mediterranei U32 revealed its genetic characteristics in phylogeny and metabolism.</title>
        <authorList>
            <person name="Zhao W."/>
            <person name="Zhong Y."/>
            <person name="Yuan H."/>
            <person name="Wang J."/>
            <person name="Zheng H."/>
            <person name="Wang Y."/>
            <person name="Cen X."/>
            <person name="Xu F."/>
            <person name="Bai J."/>
            <person name="Han X."/>
            <person name="Lu G."/>
            <person name="Zhu Y."/>
            <person name="Shao Z."/>
            <person name="Yan H."/>
            <person name="Li C."/>
            <person name="Peng N."/>
            <person name="Zhang Z."/>
            <person name="Zhang Y."/>
            <person name="Lin W."/>
            <person name="Fan Y."/>
            <person name="Qin Z."/>
            <person name="Hu Y."/>
            <person name="Zhu B."/>
            <person name="Wang S."/>
            <person name="Ding X."/>
            <person name="Zhao G.P."/>
        </authorList>
    </citation>
    <scope>NUCLEOTIDE SEQUENCE [LARGE SCALE GENOMIC DNA]</scope>
    <source>
        <strain evidence="2">U-32</strain>
    </source>
</reference>
<dbReference type="HOGENOM" id="CLU_060965_1_0_11"/>
<name>A0A0H3DD18_AMYMU</name>
<accession>A0A0H3DD18</accession>
<dbReference type="EMBL" id="CP002000">
    <property type="protein sequence ID" value="ADJ48815.1"/>
    <property type="molecule type" value="Genomic_DNA"/>
</dbReference>
<dbReference type="RefSeq" id="WP_013228860.1">
    <property type="nucleotide sequence ID" value="NC_014318.1"/>
</dbReference>
<dbReference type="PATRIC" id="fig|749927.5.peg.7380"/>
<evidence type="ECO:0000313" key="1">
    <source>
        <dbReference type="EMBL" id="ADJ48815.1"/>
    </source>
</evidence>
<protein>
    <recommendedName>
        <fullName evidence="3">Chromosome partitioning ATPase</fullName>
    </recommendedName>
</protein>
<gene>
    <name evidence="1" type="ordered locus">AMED_7097</name>
</gene>
<dbReference type="Gene3D" id="3.40.50.300">
    <property type="entry name" value="P-loop containing nucleotide triphosphate hydrolases"/>
    <property type="match status" value="1"/>
</dbReference>
<dbReference type="eggNOG" id="COG4963">
    <property type="taxonomic scope" value="Bacteria"/>
</dbReference>
<dbReference type="KEGG" id="amd:AMED_7097"/>
<dbReference type="AlphaFoldDB" id="A0A0H3DD18"/>
<proteinExistence type="predicted"/>